<dbReference type="SMART" id="SM00220">
    <property type="entry name" value="S_TKc"/>
    <property type="match status" value="1"/>
</dbReference>
<dbReference type="GO" id="GO:0005524">
    <property type="term" value="F:ATP binding"/>
    <property type="evidence" value="ECO:0007669"/>
    <property type="project" value="UniProtKB-UniRule"/>
</dbReference>
<dbReference type="Pfam" id="PF00780">
    <property type="entry name" value="CNH"/>
    <property type="match status" value="1"/>
</dbReference>
<reference evidence="14" key="1">
    <citation type="submission" date="2025-08" db="UniProtKB">
        <authorList>
            <consortium name="Ensembl"/>
        </authorList>
    </citation>
    <scope>IDENTIFICATION</scope>
</reference>
<sequence length="814" mass="94439">HLSNSPHSVCKTGHWAFSDPAGIFELVQVVGNGTYGQVYKGRHVKTGQLAAIKVMNVTENEEEEIKLEINMLKKYSHHRNIATYYGAFVKKSPAGQDDQLWLVMEYCGAGSVTDLVKKTKGNCFKEDWIAYICREVLRGLAHLHAHHVIHRDIKGQNVLLTENAEVKLVDFGVSAQLDRTIGRRNTFIGTPYWMAPEVIACEENPDSTYDYRVGVTTLHKVEKCAALCDMHPMRALFLIPRNPPPKLKSRKWSKKFLNFVESCLVKNYLHRPSTETLLKHSFIRDMQNERQVRIMLKDHLDRTRKKKGEKEETDYDYSGSEEEDDELNEDEGEPSSIVNLPGESTLRREFLRLQQENKNRSDPHRQQQQLKDQEKYKKQLLTERQKRIEQQKEQRRRLEDHQRREQELRRQQECEQRWPEAKAVQRKEERCKEDKRAVEDERFIVDGQRKSEKNAKPEPVRRENARKGSVVNVNPTNIRPQSDSPEIRKYKKKFNSEVLCAALWGVNLLVGTENGLWLLDRSGQGRVYSLITRRRFQQMDVLEGLNVLITISGKKNKLRVYYLSWLRNKILRNDPEVEKRQGWVSVGDLEGCVHYKVVKYERIKFLVIALKNSVEVYAWAPKPYHKFMAFKSFTSLHHKPLSVDLTVENGQRLKVIYGSLVGFHAIDVDSGSVYDLYLPTHKPHPRSIQGTIRPHAIIILPNTSGMELLLTYEDEGIYIDIYGHFTKETVLQWGEMPASVAYLQSNQVMGWGEKAIELRSVETGNLEGVFMHKKAQKLKFLCERNDKVFFASVQSGGSSQIYFMTLGQNVLFNW</sequence>
<dbReference type="PANTHER" id="PTHR47096:SF1">
    <property type="entry name" value="MISSHAPEN LIKE KINASE 1"/>
    <property type="match status" value="1"/>
</dbReference>
<dbReference type="GO" id="GO:0005829">
    <property type="term" value="C:cytosol"/>
    <property type="evidence" value="ECO:0007669"/>
    <property type="project" value="TreeGrafter"/>
</dbReference>
<dbReference type="InterPro" id="IPR008271">
    <property type="entry name" value="Ser/Thr_kinase_AS"/>
</dbReference>
<dbReference type="PROSITE" id="PS50219">
    <property type="entry name" value="CNH"/>
    <property type="match status" value="1"/>
</dbReference>
<feature type="domain" description="Protein kinase" evidence="12">
    <location>
        <begin position="24"/>
        <end position="283"/>
    </location>
</feature>
<dbReference type="PROSITE" id="PS00108">
    <property type="entry name" value="PROTEIN_KINASE_ST"/>
    <property type="match status" value="1"/>
</dbReference>
<comment type="catalytic activity">
    <reaction evidence="8">
        <text>L-threonyl-[protein] + ATP = O-phospho-L-threonyl-[protein] + ADP + H(+)</text>
        <dbReference type="Rhea" id="RHEA:46608"/>
        <dbReference type="Rhea" id="RHEA-COMP:11060"/>
        <dbReference type="Rhea" id="RHEA-COMP:11605"/>
        <dbReference type="ChEBI" id="CHEBI:15378"/>
        <dbReference type="ChEBI" id="CHEBI:30013"/>
        <dbReference type="ChEBI" id="CHEBI:30616"/>
        <dbReference type="ChEBI" id="CHEBI:61977"/>
        <dbReference type="ChEBI" id="CHEBI:456216"/>
        <dbReference type="EC" id="2.7.11.1"/>
    </reaction>
</comment>
<dbReference type="Ensembl" id="ENSBOBT00000023251.1">
    <property type="protein sequence ID" value="ENSBOBP00000022741.1"/>
    <property type="gene ID" value="ENSBOBG00000013591.1"/>
</dbReference>
<keyword evidence="6" id="KW-0418">Kinase</keyword>
<evidence type="ECO:0000256" key="11">
    <source>
        <dbReference type="SAM" id="MobiDB-lite"/>
    </source>
</evidence>
<reference evidence="14" key="2">
    <citation type="submission" date="2025-09" db="UniProtKB">
        <authorList>
            <consortium name="Ensembl"/>
        </authorList>
    </citation>
    <scope>IDENTIFICATION</scope>
</reference>
<accession>A0A8C0FTQ8</accession>
<dbReference type="InterPro" id="IPR051700">
    <property type="entry name" value="STE20_Ser-Thr_kinase"/>
</dbReference>
<dbReference type="Proteomes" id="UP000694567">
    <property type="component" value="Unplaced"/>
</dbReference>
<dbReference type="EC" id="2.7.11.1" evidence="2"/>
<dbReference type="PROSITE" id="PS00107">
    <property type="entry name" value="PROTEIN_KINASE_ATP"/>
    <property type="match status" value="1"/>
</dbReference>
<feature type="region of interest" description="Disordered" evidence="11">
    <location>
        <begin position="386"/>
        <end position="415"/>
    </location>
</feature>
<keyword evidence="7 10" id="KW-0067">ATP-binding</keyword>
<dbReference type="FunFam" id="3.30.200.20:FF:000006">
    <property type="entry name" value="TRAF2 and NCK-interacting protein kinase isoform 4"/>
    <property type="match status" value="1"/>
</dbReference>
<keyword evidence="4" id="KW-0808">Transferase</keyword>
<keyword evidence="3" id="KW-0723">Serine/threonine-protein kinase</keyword>
<keyword evidence="5 10" id="KW-0547">Nucleotide-binding</keyword>
<dbReference type="InterPro" id="IPR001180">
    <property type="entry name" value="CNH_dom"/>
</dbReference>
<evidence type="ECO:0000259" key="12">
    <source>
        <dbReference type="PROSITE" id="PS50011"/>
    </source>
</evidence>
<evidence type="ECO:0000313" key="14">
    <source>
        <dbReference type="Ensembl" id="ENSBOBP00000022741.1"/>
    </source>
</evidence>
<dbReference type="Gene3D" id="1.10.510.10">
    <property type="entry name" value="Transferase(Phosphotransferase) domain 1"/>
    <property type="match status" value="1"/>
</dbReference>
<evidence type="ECO:0000259" key="13">
    <source>
        <dbReference type="PROSITE" id="PS50219"/>
    </source>
</evidence>
<evidence type="ECO:0000256" key="6">
    <source>
        <dbReference type="ARBA" id="ARBA00022777"/>
    </source>
</evidence>
<evidence type="ECO:0000256" key="7">
    <source>
        <dbReference type="ARBA" id="ARBA00022840"/>
    </source>
</evidence>
<evidence type="ECO:0000256" key="9">
    <source>
        <dbReference type="ARBA" id="ARBA00048679"/>
    </source>
</evidence>
<dbReference type="SMART" id="SM00036">
    <property type="entry name" value="CNH"/>
    <property type="match status" value="1"/>
</dbReference>
<evidence type="ECO:0000256" key="2">
    <source>
        <dbReference type="ARBA" id="ARBA00012513"/>
    </source>
</evidence>
<dbReference type="InterPro" id="IPR017441">
    <property type="entry name" value="Protein_kinase_ATP_BS"/>
</dbReference>
<dbReference type="GO" id="GO:0004674">
    <property type="term" value="F:protein serine/threonine kinase activity"/>
    <property type="evidence" value="ECO:0007669"/>
    <property type="project" value="UniProtKB-KW"/>
</dbReference>
<comment type="similarity">
    <text evidence="1">Belongs to the protein kinase superfamily. STE Ser/Thr protein kinase family. STE20 subfamily.</text>
</comment>
<evidence type="ECO:0000256" key="4">
    <source>
        <dbReference type="ARBA" id="ARBA00022679"/>
    </source>
</evidence>
<name>A0A8C0FTQ8_BUBBB</name>
<protein>
    <recommendedName>
        <fullName evidence="2">non-specific serine/threonine protein kinase</fullName>
        <ecNumber evidence="2">2.7.11.1</ecNumber>
    </recommendedName>
</protein>
<evidence type="ECO:0000256" key="3">
    <source>
        <dbReference type="ARBA" id="ARBA00022527"/>
    </source>
</evidence>
<dbReference type="PROSITE" id="PS50011">
    <property type="entry name" value="PROTEIN_KINASE_DOM"/>
    <property type="match status" value="1"/>
</dbReference>
<keyword evidence="15" id="KW-1185">Reference proteome</keyword>
<proteinExistence type="inferred from homology"/>
<evidence type="ECO:0000256" key="1">
    <source>
        <dbReference type="ARBA" id="ARBA00008874"/>
    </source>
</evidence>
<feature type="domain" description="CNH" evidence="13">
    <location>
        <begin position="495"/>
        <end position="788"/>
    </location>
</feature>
<evidence type="ECO:0000256" key="10">
    <source>
        <dbReference type="PROSITE-ProRule" id="PRU10141"/>
    </source>
</evidence>
<comment type="catalytic activity">
    <reaction evidence="9">
        <text>L-seryl-[protein] + ATP = O-phospho-L-seryl-[protein] + ADP + H(+)</text>
        <dbReference type="Rhea" id="RHEA:17989"/>
        <dbReference type="Rhea" id="RHEA-COMP:9863"/>
        <dbReference type="Rhea" id="RHEA-COMP:11604"/>
        <dbReference type="ChEBI" id="CHEBI:15378"/>
        <dbReference type="ChEBI" id="CHEBI:29999"/>
        <dbReference type="ChEBI" id="CHEBI:30616"/>
        <dbReference type="ChEBI" id="CHEBI:83421"/>
        <dbReference type="ChEBI" id="CHEBI:456216"/>
        <dbReference type="EC" id="2.7.11.1"/>
    </reaction>
</comment>
<dbReference type="FunFam" id="1.10.510.10:FF:000003">
    <property type="entry name" value="TRAF2 and NCK-interacting protein kinase isoform 4"/>
    <property type="match status" value="1"/>
</dbReference>
<evidence type="ECO:0000256" key="5">
    <source>
        <dbReference type="ARBA" id="ARBA00022741"/>
    </source>
</evidence>
<dbReference type="SUPFAM" id="SSF56112">
    <property type="entry name" value="Protein kinase-like (PK-like)"/>
    <property type="match status" value="1"/>
</dbReference>
<dbReference type="PANTHER" id="PTHR47096">
    <property type="entry name" value="MISSHAPEN LIKE KINASE 1"/>
    <property type="match status" value="1"/>
</dbReference>
<evidence type="ECO:0000256" key="8">
    <source>
        <dbReference type="ARBA" id="ARBA00047899"/>
    </source>
</evidence>
<organism evidence="14 15">
    <name type="scientific">Bubo bubo</name>
    <name type="common">Eurasian eagle-owl</name>
    <name type="synonym">Strix bubo</name>
    <dbReference type="NCBI Taxonomy" id="30461"/>
    <lineage>
        <taxon>Eukaryota</taxon>
        <taxon>Metazoa</taxon>
        <taxon>Chordata</taxon>
        <taxon>Craniata</taxon>
        <taxon>Vertebrata</taxon>
        <taxon>Euteleostomi</taxon>
        <taxon>Archelosauria</taxon>
        <taxon>Archosauria</taxon>
        <taxon>Dinosauria</taxon>
        <taxon>Saurischia</taxon>
        <taxon>Theropoda</taxon>
        <taxon>Coelurosauria</taxon>
        <taxon>Aves</taxon>
        <taxon>Neognathae</taxon>
        <taxon>Neoaves</taxon>
        <taxon>Telluraves</taxon>
        <taxon>Strigiformes</taxon>
        <taxon>Strigidae</taxon>
        <taxon>Bubo</taxon>
    </lineage>
</organism>
<feature type="compositionally biased region" description="Acidic residues" evidence="11">
    <location>
        <begin position="311"/>
        <end position="333"/>
    </location>
</feature>
<dbReference type="Pfam" id="PF00069">
    <property type="entry name" value="Pkinase"/>
    <property type="match status" value="1"/>
</dbReference>
<dbReference type="AlphaFoldDB" id="A0A8C0FTQ8"/>
<dbReference type="InterPro" id="IPR000719">
    <property type="entry name" value="Prot_kinase_dom"/>
</dbReference>
<dbReference type="Gene3D" id="3.30.200.20">
    <property type="entry name" value="Phosphorylase Kinase, domain 1"/>
    <property type="match status" value="1"/>
</dbReference>
<feature type="region of interest" description="Disordered" evidence="11">
    <location>
        <begin position="300"/>
        <end position="344"/>
    </location>
</feature>
<dbReference type="InterPro" id="IPR011009">
    <property type="entry name" value="Kinase-like_dom_sf"/>
</dbReference>
<feature type="binding site" evidence="10">
    <location>
        <position position="53"/>
    </location>
    <ligand>
        <name>ATP</name>
        <dbReference type="ChEBI" id="CHEBI:30616"/>
    </ligand>
</feature>
<evidence type="ECO:0000313" key="15">
    <source>
        <dbReference type="Proteomes" id="UP000694567"/>
    </source>
</evidence>